<feature type="transmembrane region" description="Helical" evidence="1">
    <location>
        <begin position="20"/>
        <end position="38"/>
    </location>
</feature>
<organism evidence="2">
    <name type="scientific">Hexamita inflata</name>
    <dbReference type="NCBI Taxonomy" id="28002"/>
    <lineage>
        <taxon>Eukaryota</taxon>
        <taxon>Metamonada</taxon>
        <taxon>Diplomonadida</taxon>
        <taxon>Hexamitidae</taxon>
        <taxon>Hexamitinae</taxon>
        <taxon>Hexamita</taxon>
    </lineage>
</organism>
<protein>
    <submittedName>
        <fullName evidence="3">Hypothetical_protein</fullName>
    </submittedName>
</protein>
<evidence type="ECO:0000313" key="3">
    <source>
        <dbReference type="EMBL" id="CAL6054455.1"/>
    </source>
</evidence>
<comment type="caution">
    <text evidence="2">The sequence shown here is derived from an EMBL/GenBank/DDBJ whole genome shotgun (WGS) entry which is preliminary data.</text>
</comment>
<accession>A0AA86NKG3</accession>
<dbReference type="Proteomes" id="UP001642409">
    <property type="component" value="Unassembled WGS sequence"/>
</dbReference>
<evidence type="ECO:0000256" key="1">
    <source>
        <dbReference type="SAM" id="Phobius"/>
    </source>
</evidence>
<sequence length="290" mass="33026">MILYHSSPNSNESYKLLNCFSFYFLVLFTQLTESSTFGTGKITNILLNVNQKTQKYDRVYRAIIVSALFAFLSASVLSGLCFTFQRSILDALMMIKMEESEKFHLKCAWTGVAPVLGTIYQLGHMSVVINTALGRKKQLFMQYVIDAVYFIIVIPVSFSIHRNLNFKMVFIAWKTVQASCGAIFYILSARHQKNISHEVQMLNQDHQEENENDNRIQAIQIISLIDSDSTSKIMQRNTDISVNLMSSREVNPKSLDLLDNFIGNDKQSIQPNSSKAQLMQLQSMDWGSTL</sequence>
<keyword evidence="4" id="KW-1185">Reference proteome</keyword>
<keyword evidence="1" id="KW-0812">Transmembrane</keyword>
<keyword evidence="1" id="KW-0472">Membrane</keyword>
<gene>
    <name evidence="3" type="ORF">HINF_LOCUS46073</name>
    <name evidence="2" type="ORF">HINF_LOCUS8273</name>
</gene>
<dbReference type="AlphaFoldDB" id="A0AA86NKG3"/>
<proteinExistence type="predicted"/>
<name>A0AA86NKG3_9EUKA</name>
<reference evidence="2" key="1">
    <citation type="submission" date="2023-06" db="EMBL/GenBank/DDBJ databases">
        <authorList>
            <person name="Kurt Z."/>
        </authorList>
    </citation>
    <scope>NUCLEOTIDE SEQUENCE</scope>
</reference>
<evidence type="ECO:0000313" key="2">
    <source>
        <dbReference type="EMBL" id="CAI9920628.1"/>
    </source>
</evidence>
<dbReference type="EMBL" id="CATOUU010000202">
    <property type="protein sequence ID" value="CAI9920628.1"/>
    <property type="molecule type" value="Genomic_DNA"/>
</dbReference>
<keyword evidence="1" id="KW-1133">Transmembrane helix</keyword>
<feature type="transmembrane region" description="Helical" evidence="1">
    <location>
        <begin position="140"/>
        <end position="160"/>
    </location>
</feature>
<dbReference type="EMBL" id="CAXDID020000202">
    <property type="protein sequence ID" value="CAL6054455.1"/>
    <property type="molecule type" value="Genomic_DNA"/>
</dbReference>
<feature type="transmembrane region" description="Helical" evidence="1">
    <location>
        <begin position="108"/>
        <end position="133"/>
    </location>
</feature>
<reference evidence="3 4" key="2">
    <citation type="submission" date="2024-07" db="EMBL/GenBank/DDBJ databases">
        <authorList>
            <person name="Akdeniz Z."/>
        </authorList>
    </citation>
    <scope>NUCLEOTIDE SEQUENCE [LARGE SCALE GENOMIC DNA]</scope>
</reference>
<feature type="transmembrane region" description="Helical" evidence="1">
    <location>
        <begin position="59"/>
        <end position="88"/>
    </location>
</feature>
<evidence type="ECO:0000313" key="4">
    <source>
        <dbReference type="Proteomes" id="UP001642409"/>
    </source>
</evidence>